<keyword evidence="3" id="KW-1185">Reference proteome</keyword>
<dbReference type="Pfam" id="PF04972">
    <property type="entry name" value="BON"/>
    <property type="match status" value="1"/>
</dbReference>
<name>A0A518DRE6_9BACT</name>
<evidence type="ECO:0000313" key="2">
    <source>
        <dbReference type="EMBL" id="QDU94406.1"/>
    </source>
</evidence>
<evidence type="ECO:0000313" key="3">
    <source>
        <dbReference type="Proteomes" id="UP000317648"/>
    </source>
</evidence>
<accession>A0A518DRE6</accession>
<gene>
    <name evidence="2" type="ORF">Pla8534_21960</name>
</gene>
<evidence type="ECO:0000259" key="1">
    <source>
        <dbReference type="PROSITE" id="PS50914"/>
    </source>
</evidence>
<dbReference type="EMBL" id="CP036433">
    <property type="protein sequence ID" value="QDU94406.1"/>
    <property type="molecule type" value="Genomic_DNA"/>
</dbReference>
<dbReference type="RefSeq" id="WP_145052778.1">
    <property type="nucleotide sequence ID" value="NZ_CP036433.1"/>
</dbReference>
<dbReference type="Proteomes" id="UP000317648">
    <property type="component" value="Chromosome"/>
</dbReference>
<dbReference type="InterPro" id="IPR007055">
    <property type="entry name" value="BON_dom"/>
</dbReference>
<organism evidence="2 3">
    <name type="scientific">Lignipirellula cremea</name>
    <dbReference type="NCBI Taxonomy" id="2528010"/>
    <lineage>
        <taxon>Bacteria</taxon>
        <taxon>Pseudomonadati</taxon>
        <taxon>Planctomycetota</taxon>
        <taxon>Planctomycetia</taxon>
        <taxon>Pirellulales</taxon>
        <taxon>Pirellulaceae</taxon>
        <taxon>Lignipirellula</taxon>
    </lineage>
</organism>
<protein>
    <submittedName>
        <fullName evidence="2">BON domain protein</fullName>
    </submittedName>
</protein>
<reference evidence="2 3" key="1">
    <citation type="submission" date="2019-02" db="EMBL/GenBank/DDBJ databases">
        <title>Deep-cultivation of Planctomycetes and their phenomic and genomic characterization uncovers novel biology.</title>
        <authorList>
            <person name="Wiegand S."/>
            <person name="Jogler M."/>
            <person name="Boedeker C."/>
            <person name="Pinto D."/>
            <person name="Vollmers J."/>
            <person name="Rivas-Marin E."/>
            <person name="Kohn T."/>
            <person name="Peeters S.H."/>
            <person name="Heuer A."/>
            <person name="Rast P."/>
            <person name="Oberbeckmann S."/>
            <person name="Bunk B."/>
            <person name="Jeske O."/>
            <person name="Meyerdierks A."/>
            <person name="Storesund J.E."/>
            <person name="Kallscheuer N."/>
            <person name="Luecker S."/>
            <person name="Lage O.M."/>
            <person name="Pohl T."/>
            <person name="Merkel B.J."/>
            <person name="Hornburger P."/>
            <person name="Mueller R.-W."/>
            <person name="Bruemmer F."/>
            <person name="Labrenz M."/>
            <person name="Spormann A.M."/>
            <person name="Op den Camp H."/>
            <person name="Overmann J."/>
            <person name="Amann R."/>
            <person name="Jetten M.S.M."/>
            <person name="Mascher T."/>
            <person name="Medema M.H."/>
            <person name="Devos D.P."/>
            <person name="Kaster A.-K."/>
            <person name="Ovreas L."/>
            <person name="Rohde M."/>
            <person name="Galperin M.Y."/>
            <person name="Jogler C."/>
        </authorList>
    </citation>
    <scope>NUCLEOTIDE SEQUENCE [LARGE SCALE GENOMIC DNA]</scope>
    <source>
        <strain evidence="2 3">Pla85_3_4</strain>
    </source>
</reference>
<proteinExistence type="predicted"/>
<sequence length="81" mass="9002">MSLQNDRQACGADQELQRRVSNFLAERLRPGLNRLQVDVSNGVVTIEGRLTSFYEKQLALNCCQRVAGVVQLVDQLEVAVA</sequence>
<dbReference type="AlphaFoldDB" id="A0A518DRE6"/>
<dbReference type="PROSITE" id="PS50914">
    <property type="entry name" value="BON"/>
    <property type="match status" value="1"/>
</dbReference>
<dbReference type="OrthoDB" id="291340at2"/>
<dbReference type="Gene3D" id="3.30.1340.30">
    <property type="match status" value="1"/>
</dbReference>
<dbReference type="KEGG" id="lcre:Pla8534_21960"/>
<feature type="domain" description="BON" evidence="1">
    <location>
        <begin position="12"/>
        <end position="80"/>
    </location>
</feature>